<evidence type="ECO:0000256" key="3">
    <source>
        <dbReference type="SAM" id="SignalP"/>
    </source>
</evidence>
<gene>
    <name evidence="4" type="ORF">PDIGIT_LOCUS1132</name>
</gene>
<feature type="chain" id="PRO_5040806408" evidence="3">
    <location>
        <begin position="19"/>
        <end position="234"/>
    </location>
</feature>
<dbReference type="PIRSF" id="PIRSF029958">
    <property type="entry name" value="Necrosis-inducing_protein"/>
    <property type="match status" value="1"/>
</dbReference>
<name>A0A9W4U3I0_9PLEO</name>
<evidence type="ECO:0000313" key="4">
    <source>
        <dbReference type="EMBL" id="CAI6255310.1"/>
    </source>
</evidence>
<dbReference type="Pfam" id="PF05630">
    <property type="entry name" value="NPP1"/>
    <property type="match status" value="1"/>
</dbReference>
<accession>A0A9W4U3I0</accession>
<comment type="caution">
    <text evidence="4">The sequence shown here is derived from an EMBL/GenBank/DDBJ whole genome shotgun (WGS) entry which is preliminary data.</text>
</comment>
<dbReference type="PANTHER" id="PTHR33657:SF8">
    <property type="entry name" value="DOMAIN PROTEIN, PUTATIVE (AFU_ORTHOLOGUE AFUA_5G00600)-RELATED"/>
    <property type="match status" value="1"/>
</dbReference>
<dbReference type="OrthoDB" id="89086at2759"/>
<proteinExistence type="inferred from homology"/>
<protein>
    <submittedName>
        <fullName evidence="4">Uncharacterized protein</fullName>
    </submittedName>
</protein>
<dbReference type="InterPro" id="IPR008701">
    <property type="entry name" value="NPP1"/>
</dbReference>
<keyword evidence="3" id="KW-0732">Signal</keyword>
<feature type="signal peptide" evidence="3">
    <location>
        <begin position="1"/>
        <end position="18"/>
    </location>
</feature>
<dbReference type="Proteomes" id="UP001152607">
    <property type="component" value="Unassembled WGS sequence"/>
</dbReference>
<comment type="similarity">
    <text evidence="1">Belongs to the Necrosis inducing protein (NPP1) family.</text>
</comment>
<organism evidence="4 5">
    <name type="scientific">Periconia digitata</name>
    <dbReference type="NCBI Taxonomy" id="1303443"/>
    <lineage>
        <taxon>Eukaryota</taxon>
        <taxon>Fungi</taxon>
        <taxon>Dikarya</taxon>
        <taxon>Ascomycota</taxon>
        <taxon>Pezizomycotina</taxon>
        <taxon>Dothideomycetes</taxon>
        <taxon>Pleosporomycetidae</taxon>
        <taxon>Pleosporales</taxon>
        <taxon>Massarineae</taxon>
        <taxon>Periconiaceae</taxon>
        <taxon>Periconia</taxon>
    </lineage>
</organism>
<reference evidence="4" key="1">
    <citation type="submission" date="2023-01" db="EMBL/GenBank/DDBJ databases">
        <authorList>
            <person name="Van Ghelder C."/>
            <person name="Rancurel C."/>
        </authorList>
    </citation>
    <scope>NUCLEOTIDE SEQUENCE</scope>
    <source>
        <strain evidence="4">CNCM I-4278</strain>
    </source>
</reference>
<sequence length="234" mass="26206">MHLSKFLAYGVFATAAIASPTNLKRSESKPHNKVVGFQEKVPSGLEGDLMKKYKPYLFVQNACVPFPAVNAQGDWSEGLKATGKWDGECGHNKGQVYVRSGWGKDGAWGIMYSWYFPKDMPVHRHDWEEVIVWLESKSLSAKVRGIAFSAHGDYDKETVNIHYKGTRPKVAYFSLGSHQLGYTEKDGGSQPMIAWDSMTEAARKSLTDADFGDASVKFHDKGNQFKNRLDKSFI</sequence>
<evidence type="ECO:0000256" key="2">
    <source>
        <dbReference type="ARBA" id="ARBA00023026"/>
    </source>
</evidence>
<dbReference type="EMBL" id="CAOQHR010000001">
    <property type="protein sequence ID" value="CAI6255310.1"/>
    <property type="molecule type" value="Genomic_DNA"/>
</dbReference>
<keyword evidence="2" id="KW-0843">Virulence</keyword>
<evidence type="ECO:0000256" key="1">
    <source>
        <dbReference type="ARBA" id="ARBA00009520"/>
    </source>
</evidence>
<evidence type="ECO:0000313" key="5">
    <source>
        <dbReference type="Proteomes" id="UP001152607"/>
    </source>
</evidence>
<keyword evidence="5" id="KW-1185">Reference proteome</keyword>
<dbReference type="AlphaFoldDB" id="A0A9W4U3I0"/>
<dbReference type="PANTHER" id="PTHR33657">
    <property type="entry name" value="DOMAIN PROTEIN, PUTATIVE (AFU_ORTHOLOGUE AFUA_5G00600)-RELATED"/>
    <property type="match status" value="1"/>
</dbReference>